<reference evidence="1 2" key="1">
    <citation type="submission" date="2019-09" db="EMBL/GenBank/DDBJ databases">
        <title>Draft genome of the ectomycorrhizal ascomycete Sphaerosporella brunnea.</title>
        <authorList>
            <consortium name="DOE Joint Genome Institute"/>
            <person name="Benucci G.M."/>
            <person name="Marozzi G."/>
            <person name="Antonielli L."/>
            <person name="Sanchez S."/>
            <person name="Marco P."/>
            <person name="Wang X."/>
            <person name="Falini L.B."/>
            <person name="Barry K."/>
            <person name="Haridas S."/>
            <person name="Lipzen A."/>
            <person name="Labutti K."/>
            <person name="Grigoriev I.V."/>
            <person name="Murat C."/>
            <person name="Martin F."/>
            <person name="Albertini E."/>
            <person name="Donnini D."/>
            <person name="Bonito G."/>
        </authorList>
    </citation>
    <scope>NUCLEOTIDE SEQUENCE [LARGE SCALE GENOMIC DNA]</scope>
    <source>
        <strain evidence="1 2">Sb_GMNB300</strain>
    </source>
</reference>
<dbReference type="AlphaFoldDB" id="A0A5J5F455"/>
<dbReference type="EMBL" id="VXIS01000038">
    <property type="protein sequence ID" value="KAA8911209.1"/>
    <property type="molecule type" value="Genomic_DNA"/>
</dbReference>
<comment type="caution">
    <text evidence="1">The sequence shown here is derived from an EMBL/GenBank/DDBJ whole genome shotgun (WGS) entry which is preliminary data.</text>
</comment>
<gene>
    <name evidence="1" type="ORF">FN846DRAFT_887936</name>
</gene>
<protein>
    <submittedName>
        <fullName evidence="1">Uncharacterized protein</fullName>
    </submittedName>
</protein>
<keyword evidence="2" id="KW-1185">Reference proteome</keyword>
<dbReference type="Proteomes" id="UP000326924">
    <property type="component" value="Unassembled WGS sequence"/>
</dbReference>
<evidence type="ECO:0000313" key="2">
    <source>
        <dbReference type="Proteomes" id="UP000326924"/>
    </source>
</evidence>
<name>A0A5J5F455_9PEZI</name>
<dbReference type="InParanoid" id="A0A5J5F455"/>
<organism evidence="1 2">
    <name type="scientific">Sphaerosporella brunnea</name>
    <dbReference type="NCBI Taxonomy" id="1250544"/>
    <lineage>
        <taxon>Eukaryota</taxon>
        <taxon>Fungi</taxon>
        <taxon>Dikarya</taxon>
        <taxon>Ascomycota</taxon>
        <taxon>Pezizomycotina</taxon>
        <taxon>Pezizomycetes</taxon>
        <taxon>Pezizales</taxon>
        <taxon>Pyronemataceae</taxon>
        <taxon>Sphaerosporella</taxon>
    </lineage>
</organism>
<proteinExistence type="predicted"/>
<accession>A0A5J5F455</accession>
<sequence>MRRRHLGVESTENGASKCGGVNMGLRLTKSTKPRTVVLHEMALENVEASTCSKPGTVERHVCYFFLHRAATVTNIARKWRFQMRRRQHDCPKPRSLIPMYGIATVTNIAGTWRFQMRRRQHWVETALNLEASYPIYAIHGYQHCQKVALLKRTRQHGLRLPRSSKPGTRQRQNIMLPSRTRQYRVEIALKLAVWYTTTPGSSSLSNMEPRLLTLPESDASLQYQYGIKVALNLVACYRGTPENNNWIPHHPGVQIVQYIVAWYRETPA</sequence>
<evidence type="ECO:0000313" key="1">
    <source>
        <dbReference type="EMBL" id="KAA8911209.1"/>
    </source>
</evidence>